<dbReference type="GO" id="GO:0005829">
    <property type="term" value="C:cytosol"/>
    <property type="evidence" value="ECO:0007669"/>
    <property type="project" value="TreeGrafter"/>
</dbReference>
<dbReference type="InterPro" id="IPR014016">
    <property type="entry name" value="UvrD-like_ATP-bd"/>
</dbReference>
<feature type="domain" description="UvrD-like helicase ATP-binding" evidence="6">
    <location>
        <begin position="205"/>
        <end position="548"/>
    </location>
</feature>
<evidence type="ECO:0000256" key="3">
    <source>
        <dbReference type="ARBA" id="ARBA00022806"/>
    </source>
</evidence>
<evidence type="ECO:0000259" key="6">
    <source>
        <dbReference type="PROSITE" id="PS51198"/>
    </source>
</evidence>
<dbReference type="GO" id="GO:0043138">
    <property type="term" value="F:3'-5' DNA helicase activity"/>
    <property type="evidence" value="ECO:0007669"/>
    <property type="project" value="TreeGrafter"/>
</dbReference>
<evidence type="ECO:0000256" key="1">
    <source>
        <dbReference type="ARBA" id="ARBA00022741"/>
    </source>
</evidence>
<keyword evidence="8" id="KW-1185">Reference proteome</keyword>
<dbReference type="AlphaFoldDB" id="A0A931GS64"/>
<evidence type="ECO:0000313" key="8">
    <source>
        <dbReference type="Proteomes" id="UP000614047"/>
    </source>
</evidence>
<keyword evidence="1 5" id="KW-0547">Nucleotide-binding</keyword>
<dbReference type="GO" id="GO:0003677">
    <property type="term" value="F:DNA binding"/>
    <property type="evidence" value="ECO:0007669"/>
    <property type="project" value="InterPro"/>
</dbReference>
<organism evidence="7 8">
    <name type="scientific">Actinomadura viridis</name>
    <dbReference type="NCBI Taxonomy" id="58110"/>
    <lineage>
        <taxon>Bacteria</taxon>
        <taxon>Bacillati</taxon>
        <taxon>Actinomycetota</taxon>
        <taxon>Actinomycetes</taxon>
        <taxon>Streptosporangiales</taxon>
        <taxon>Thermomonosporaceae</taxon>
        <taxon>Actinomadura</taxon>
    </lineage>
</organism>
<dbReference type="GO" id="GO:0016787">
    <property type="term" value="F:hydrolase activity"/>
    <property type="evidence" value="ECO:0007669"/>
    <property type="project" value="UniProtKB-UniRule"/>
</dbReference>
<dbReference type="InterPro" id="IPR027417">
    <property type="entry name" value="P-loop_NTPase"/>
</dbReference>
<name>A0A931GS64_9ACTN</name>
<proteinExistence type="predicted"/>
<reference evidence="7" key="1">
    <citation type="submission" date="2020-11" db="EMBL/GenBank/DDBJ databases">
        <title>Sequencing the genomes of 1000 actinobacteria strains.</title>
        <authorList>
            <person name="Klenk H.-P."/>
        </authorList>
    </citation>
    <scope>NUCLEOTIDE SEQUENCE</scope>
    <source>
        <strain evidence="7">DSM 43175</strain>
    </source>
</reference>
<accession>A0A931GS64</accession>
<protein>
    <submittedName>
        <fullName evidence="7">DNA helicase IV</fullName>
    </submittedName>
</protein>
<dbReference type="InterPro" id="IPR000212">
    <property type="entry name" value="DNA_helicase_UvrD/REP"/>
</dbReference>
<dbReference type="EMBL" id="JADOUA010000001">
    <property type="protein sequence ID" value="MBG6090484.1"/>
    <property type="molecule type" value="Genomic_DNA"/>
</dbReference>
<dbReference type="SUPFAM" id="SSF52540">
    <property type="entry name" value="P-loop containing nucleoside triphosphate hydrolases"/>
    <property type="match status" value="1"/>
</dbReference>
<dbReference type="Proteomes" id="UP000614047">
    <property type="component" value="Unassembled WGS sequence"/>
</dbReference>
<comment type="caution">
    <text evidence="7">The sequence shown here is derived from an EMBL/GenBank/DDBJ whole genome shotgun (WGS) entry which is preliminary data.</text>
</comment>
<dbReference type="PANTHER" id="PTHR11070:SF45">
    <property type="entry name" value="DNA 3'-5' HELICASE"/>
    <property type="match status" value="1"/>
</dbReference>
<keyword evidence="2 5" id="KW-0378">Hydrolase</keyword>
<dbReference type="RefSeq" id="WP_197012938.1">
    <property type="nucleotide sequence ID" value="NZ_BAABES010000016.1"/>
</dbReference>
<evidence type="ECO:0000313" key="7">
    <source>
        <dbReference type="EMBL" id="MBG6090484.1"/>
    </source>
</evidence>
<dbReference type="PANTHER" id="PTHR11070">
    <property type="entry name" value="UVRD / RECB / PCRA DNA HELICASE FAMILY MEMBER"/>
    <property type="match status" value="1"/>
</dbReference>
<sequence>MAVASGMPSDDPEIRSERAYLAAARAALRRMHRDVVSTETQLTAAAEDNDNYAERFYQRLAREKRALALTDLPDVPLFFGRLDLDPGTVHPLDPGNAARSDARDRAPEAERVYIGRRHVHDGAGEPLVIDWRAPVSTAFYRATRDDRRGVRLRRRYGFSGAAELTAYEDEPLTGDGAGDAGAADAFLAAEIERPRSGPMRDIVATIQPEQDDLVRAPLERTVCVQGAPGTGKTAVGLHRVAYLLYTERDRLGRTGVAVVGPNRSFLAYIRRVLPALGEVDVTQTTVAELLGRAPGGHREDDPVARLKGDGRMAAVLHRALWLHVTRPTEGLVYTKGSYRHRVPDHEVSEIVAALRGTMRYGPGRTAAAKRIAHAVLVQMERRGESPDDRTHGAVARSQPVRRLLDRVWPKVTPEQVLFRLLSDAGFLARAARSDLTSEEQALLLWPKPARSWRSARWSASDAALLDELADLIERTPSIGHVVLDEAQDLSPMQCRAVGRRCATGSMTVLGDIAQATGPGAVGEWPELLRHLGKPEARLEVLDRGYRVPAQIIDYAARLLPEIAPGLGAPVSARRSPGALRVTELPPDGLPGAVVRTCRECLEGEGSVGVIAADAGIAAIHERLLAGGLAARSLDEDENALEEARLVCVPASLAKGLEFDTVVLVEPARIVAAETRGLHRLYVALTRAVSSLHVLHAEPLPTALAAGP</sequence>
<feature type="binding site" evidence="5">
    <location>
        <begin position="226"/>
        <end position="233"/>
    </location>
    <ligand>
        <name>ATP</name>
        <dbReference type="ChEBI" id="CHEBI:30616"/>
    </ligand>
</feature>
<keyword evidence="3 5" id="KW-0347">Helicase</keyword>
<dbReference type="GO" id="GO:0000725">
    <property type="term" value="P:recombinational repair"/>
    <property type="evidence" value="ECO:0007669"/>
    <property type="project" value="TreeGrafter"/>
</dbReference>
<evidence type="ECO:0000256" key="2">
    <source>
        <dbReference type="ARBA" id="ARBA00022801"/>
    </source>
</evidence>
<evidence type="ECO:0000256" key="5">
    <source>
        <dbReference type="PROSITE-ProRule" id="PRU00560"/>
    </source>
</evidence>
<dbReference type="Gene3D" id="3.40.50.300">
    <property type="entry name" value="P-loop containing nucleotide triphosphate hydrolases"/>
    <property type="match status" value="2"/>
</dbReference>
<keyword evidence="4 5" id="KW-0067">ATP-binding</keyword>
<dbReference type="GO" id="GO:0005524">
    <property type="term" value="F:ATP binding"/>
    <property type="evidence" value="ECO:0007669"/>
    <property type="project" value="UniProtKB-UniRule"/>
</dbReference>
<gene>
    <name evidence="7" type="ORF">IW256_004597</name>
</gene>
<dbReference type="PROSITE" id="PS51198">
    <property type="entry name" value="UVRD_HELICASE_ATP_BIND"/>
    <property type="match status" value="1"/>
</dbReference>
<evidence type="ECO:0000256" key="4">
    <source>
        <dbReference type="ARBA" id="ARBA00022840"/>
    </source>
</evidence>